<reference evidence="1" key="1">
    <citation type="submission" date="2016-08" db="EMBL/GenBank/DDBJ databases">
        <authorList>
            <person name="Seilhamer J.J."/>
        </authorList>
    </citation>
    <scope>NUCLEOTIDE SEQUENCE</scope>
    <source>
        <strain evidence="1">86</strain>
    </source>
</reference>
<name>A0A212M1S2_9FIRM</name>
<sequence>MLQAIESAEQWITTELELLNDPEYMTSKEHLITALEFINCLAISNMYGAAILGNQAVKEQSKQIDHYENIISHATVFLQKKNLEGDMLQWLKDNNVITEGN</sequence>
<accession>A0A212M1S2</accession>
<dbReference type="AlphaFoldDB" id="A0A212M1S2"/>
<dbReference type="EMBL" id="FMJE01000007">
    <property type="protein sequence ID" value="SCM83738.1"/>
    <property type="molecule type" value="Genomic_DNA"/>
</dbReference>
<organism evidence="1">
    <name type="scientific">uncultured Sporomusa sp</name>
    <dbReference type="NCBI Taxonomy" id="307249"/>
    <lineage>
        <taxon>Bacteria</taxon>
        <taxon>Bacillati</taxon>
        <taxon>Bacillota</taxon>
        <taxon>Negativicutes</taxon>
        <taxon>Selenomonadales</taxon>
        <taxon>Sporomusaceae</taxon>
        <taxon>Sporomusa</taxon>
        <taxon>environmental samples</taxon>
    </lineage>
</organism>
<gene>
    <name evidence="1" type="ORF">KL86SPO_70596</name>
</gene>
<evidence type="ECO:0000313" key="1">
    <source>
        <dbReference type="EMBL" id="SCM83738.1"/>
    </source>
</evidence>
<protein>
    <submittedName>
        <fullName evidence="1">Uncharacterized protein</fullName>
    </submittedName>
</protein>
<dbReference type="RefSeq" id="WP_288186088.1">
    <property type="nucleotide sequence ID" value="NZ_LT608335.1"/>
</dbReference>
<proteinExistence type="predicted"/>